<evidence type="ECO:0000313" key="6">
    <source>
        <dbReference type="EMBL" id="NOJ73794.1"/>
    </source>
</evidence>
<dbReference type="GO" id="GO:0046872">
    <property type="term" value="F:metal ion binding"/>
    <property type="evidence" value="ECO:0007669"/>
    <property type="project" value="InterPro"/>
</dbReference>
<proteinExistence type="predicted"/>
<feature type="domain" description="ATP-grasp" evidence="5">
    <location>
        <begin position="154"/>
        <end position="353"/>
    </location>
</feature>
<keyword evidence="3 4" id="KW-0067">ATP-binding</keyword>
<evidence type="ECO:0000256" key="2">
    <source>
        <dbReference type="ARBA" id="ARBA00022741"/>
    </source>
</evidence>
<dbReference type="InterPro" id="IPR040570">
    <property type="entry name" value="LAL_C2"/>
</dbReference>
<evidence type="ECO:0000256" key="4">
    <source>
        <dbReference type="PROSITE-ProRule" id="PRU00409"/>
    </source>
</evidence>
<dbReference type="EMBL" id="JABFOR010000057">
    <property type="protein sequence ID" value="NOJ73794.1"/>
    <property type="molecule type" value="Genomic_DNA"/>
</dbReference>
<dbReference type="Gene3D" id="3.30.1490.20">
    <property type="entry name" value="ATP-grasp fold, A domain"/>
    <property type="match status" value="1"/>
</dbReference>
<organism evidence="6 7">
    <name type="scientific">Paenibacillus alvei</name>
    <name type="common">Bacillus alvei</name>
    <dbReference type="NCBI Taxonomy" id="44250"/>
    <lineage>
        <taxon>Bacteria</taxon>
        <taxon>Bacillati</taxon>
        <taxon>Bacillota</taxon>
        <taxon>Bacilli</taxon>
        <taxon>Bacillales</taxon>
        <taxon>Paenibacillaceae</taxon>
        <taxon>Paenibacillus</taxon>
    </lineage>
</organism>
<name>A0AAP7DLK8_PAEAL</name>
<dbReference type="InterPro" id="IPR011761">
    <property type="entry name" value="ATP-grasp"/>
</dbReference>
<dbReference type="SMART" id="SM01209">
    <property type="entry name" value="GARS_A"/>
    <property type="match status" value="1"/>
</dbReference>
<comment type="caution">
    <text evidence="6">The sequence shown here is derived from an EMBL/GenBank/DDBJ whole genome shotgun (WGS) entry which is preliminary data.</text>
</comment>
<dbReference type="InterPro" id="IPR013815">
    <property type="entry name" value="ATP_grasp_subdomain_1"/>
</dbReference>
<evidence type="ECO:0000256" key="1">
    <source>
        <dbReference type="ARBA" id="ARBA00022598"/>
    </source>
</evidence>
<dbReference type="Gene3D" id="3.30.470.20">
    <property type="entry name" value="ATP-grasp fold, B domain"/>
    <property type="match status" value="1"/>
</dbReference>
<dbReference type="InterPro" id="IPR052032">
    <property type="entry name" value="ATP-dep_AA_Ligase"/>
</dbReference>
<dbReference type="PANTHER" id="PTHR43585:SF2">
    <property type="entry name" value="ATP-GRASP ENZYME FSQD"/>
    <property type="match status" value="1"/>
</dbReference>
<accession>A0AAP7DLK8</accession>
<protein>
    <submittedName>
        <fullName evidence="6">ATP-grasp domain-containing protein</fullName>
    </submittedName>
</protein>
<dbReference type="PROSITE" id="PS50975">
    <property type="entry name" value="ATP_GRASP"/>
    <property type="match status" value="1"/>
</dbReference>
<evidence type="ECO:0000256" key="3">
    <source>
        <dbReference type="ARBA" id="ARBA00022840"/>
    </source>
</evidence>
<dbReference type="Proteomes" id="UP000552038">
    <property type="component" value="Unassembled WGS sequence"/>
</dbReference>
<keyword evidence="2 4" id="KW-0547">Nucleotide-binding</keyword>
<dbReference type="GO" id="GO:0016874">
    <property type="term" value="F:ligase activity"/>
    <property type="evidence" value="ECO:0007669"/>
    <property type="project" value="UniProtKB-KW"/>
</dbReference>
<dbReference type="SUPFAM" id="SSF56059">
    <property type="entry name" value="Glutathione synthetase ATP-binding domain-like"/>
    <property type="match status" value="1"/>
</dbReference>
<dbReference type="RefSeq" id="WP_171419576.1">
    <property type="nucleotide sequence ID" value="NZ_JABFOR010000057.1"/>
</dbReference>
<sequence>MDYHGYDGWCVIAFIGNGCKEKATVYIEKHRRLGGIFLKTKVLMVGRNRAFVTALEKNLPNTELYVLEEPDLHERHQKEPFTSLILKETRTGTYQQSDGLVKDAKIWNDEIGFDAVVPGVEYAVMGAGRVAQELGLPYLGKKAVSSLTNKLRLRELCRDNNIPHPRFTRVQSLQDVHRFFEGDKIVIKPANRQASAGVIKIEKEDDIEAAYEEMIRTDEGHKIAKREMKWEFMAEEYLDGIEVSVETLVQNGQVLFHNVTEKTTTEGRYFVELGHVLPASLPSEQIDQLLFNQKMLVFALQAENGFLHAEWKFTPEGPKLIECAGRAAGDFIMDLIEIAYGFNIYSTLLQILSNQKVTLPQDNIQGACIRFFEPSPGVLKEIHGIELLEQGDEHLDSYLLTAKPGDQIYPINSSWARVGHVIVKGKDSYDAKLRAEDYIRRLEFIVE</sequence>
<dbReference type="Pfam" id="PF18603">
    <property type="entry name" value="LAL_C2"/>
    <property type="match status" value="1"/>
</dbReference>
<keyword evidence="1" id="KW-0436">Ligase</keyword>
<dbReference type="GO" id="GO:0005524">
    <property type="term" value="F:ATP binding"/>
    <property type="evidence" value="ECO:0007669"/>
    <property type="project" value="UniProtKB-UniRule"/>
</dbReference>
<evidence type="ECO:0000259" key="5">
    <source>
        <dbReference type="PROSITE" id="PS50975"/>
    </source>
</evidence>
<gene>
    <name evidence="6" type="ORF">HMI46_25095</name>
</gene>
<dbReference type="Pfam" id="PF13535">
    <property type="entry name" value="ATP-grasp_4"/>
    <property type="match status" value="1"/>
</dbReference>
<evidence type="ECO:0000313" key="7">
    <source>
        <dbReference type="Proteomes" id="UP000552038"/>
    </source>
</evidence>
<reference evidence="6 7" key="1">
    <citation type="submission" date="2020-05" db="EMBL/GenBank/DDBJ databases">
        <title>Whole genome sequencing and identification of novel metabolites from Paenibacillus alvei strain JR949.</title>
        <authorList>
            <person name="Rajendhran J."/>
            <person name="Sree Pranav P."/>
            <person name="Mahalakshmi B."/>
            <person name="Karthikeyan R."/>
        </authorList>
    </citation>
    <scope>NUCLEOTIDE SEQUENCE [LARGE SCALE GENOMIC DNA]</scope>
    <source>
        <strain evidence="6 7">JR949</strain>
    </source>
</reference>
<dbReference type="Gene3D" id="3.40.50.20">
    <property type="match status" value="1"/>
</dbReference>
<dbReference type="PANTHER" id="PTHR43585">
    <property type="entry name" value="FUMIPYRROLE BIOSYNTHESIS PROTEIN C"/>
    <property type="match status" value="1"/>
</dbReference>
<dbReference type="AlphaFoldDB" id="A0AAP7DLK8"/>